<evidence type="ECO:0000256" key="5">
    <source>
        <dbReference type="PROSITE-ProRule" id="PRU00500"/>
    </source>
</evidence>
<dbReference type="SMART" id="SM00211">
    <property type="entry name" value="TY"/>
    <property type="match status" value="2"/>
</dbReference>
<dbReference type="InterPro" id="IPR051950">
    <property type="entry name" value="Dev_reg/Prot_inhib"/>
</dbReference>
<dbReference type="PANTHER" id="PTHR12352">
    <property type="entry name" value="SECRETED MODULAR CALCIUM-BINDING PROTEIN"/>
    <property type="match status" value="1"/>
</dbReference>
<keyword evidence="9" id="KW-1185">Reference proteome</keyword>
<evidence type="ECO:0000256" key="2">
    <source>
        <dbReference type="ARBA" id="ARBA00022525"/>
    </source>
</evidence>
<dbReference type="GO" id="GO:0005615">
    <property type="term" value="C:extracellular space"/>
    <property type="evidence" value="ECO:0007669"/>
    <property type="project" value="TreeGrafter"/>
</dbReference>
<reference evidence="8 9" key="1">
    <citation type="journal article" date="2023" name="Insect Mol. Biol.">
        <title>Genome sequencing provides insights into the evolution of gene families encoding plant cell wall-degrading enzymes in longhorned beetles.</title>
        <authorList>
            <person name="Shin N.R."/>
            <person name="Okamura Y."/>
            <person name="Kirsch R."/>
            <person name="Pauchet Y."/>
        </authorList>
    </citation>
    <scope>NUCLEOTIDE SEQUENCE [LARGE SCALE GENOMIC DNA]</scope>
    <source>
        <strain evidence="8">EAD_L_NR</strain>
    </source>
</reference>
<comment type="caution">
    <text evidence="5">Lacks conserved residue(s) required for the propagation of feature annotation.</text>
</comment>
<evidence type="ECO:0000256" key="6">
    <source>
        <dbReference type="SAM" id="SignalP"/>
    </source>
</evidence>
<dbReference type="GO" id="GO:0007160">
    <property type="term" value="P:cell-matrix adhesion"/>
    <property type="evidence" value="ECO:0007669"/>
    <property type="project" value="TreeGrafter"/>
</dbReference>
<dbReference type="InterPro" id="IPR036857">
    <property type="entry name" value="Thyroglobulin_1_sf"/>
</dbReference>
<organism evidence="8 9">
    <name type="scientific">Exocentrus adspersus</name>
    <dbReference type="NCBI Taxonomy" id="1586481"/>
    <lineage>
        <taxon>Eukaryota</taxon>
        <taxon>Metazoa</taxon>
        <taxon>Ecdysozoa</taxon>
        <taxon>Arthropoda</taxon>
        <taxon>Hexapoda</taxon>
        <taxon>Insecta</taxon>
        <taxon>Pterygota</taxon>
        <taxon>Neoptera</taxon>
        <taxon>Endopterygota</taxon>
        <taxon>Coleoptera</taxon>
        <taxon>Polyphaga</taxon>
        <taxon>Cucujiformia</taxon>
        <taxon>Chrysomeloidea</taxon>
        <taxon>Cerambycidae</taxon>
        <taxon>Lamiinae</taxon>
        <taxon>Acanthocinini</taxon>
        <taxon>Exocentrus</taxon>
    </lineage>
</organism>
<name>A0AAV8WH98_9CUCU</name>
<evidence type="ECO:0000313" key="9">
    <source>
        <dbReference type="Proteomes" id="UP001159042"/>
    </source>
</evidence>
<evidence type="ECO:0000256" key="3">
    <source>
        <dbReference type="ARBA" id="ARBA00022737"/>
    </source>
</evidence>
<feature type="domain" description="Thyroglobulin type-1" evidence="7">
    <location>
        <begin position="336"/>
        <end position="400"/>
    </location>
</feature>
<evidence type="ECO:0000256" key="1">
    <source>
        <dbReference type="ARBA" id="ARBA00004613"/>
    </source>
</evidence>
<evidence type="ECO:0000256" key="4">
    <source>
        <dbReference type="ARBA" id="ARBA00023157"/>
    </source>
</evidence>
<dbReference type="InterPro" id="IPR000716">
    <property type="entry name" value="Thyroglobulin_1"/>
</dbReference>
<feature type="chain" id="PRO_5043787673" description="Thyroglobulin type-1 domain-containing protein" evidence="6">
    <location>
        <begin position="20"/>
        <end position="400"/>
    </location>
</feature>
<keyword evidence="2" id="KW-0964">Secreted</keyword>
<dbReference type="Gene3D" id="4.10.800.10">
    <property type="entry name" value="Thyroglobulin type-1"/>
    <property type="match status" value="3"/>
</dbReference>
<keyword evidence="6" id="KW-0732">Signal</keyword>
<evidence type="ECO:0000313" key="8">
    <source>
        <dbReference type="EMBL" id="KAJ8925937.1"/>
    </source>
</evidence>
<feature type="signal peptide" evidence="6">
    <location>
        <begin position="1"/>
        <end position="19"/>
    </location>
</feature>
<comment type="caution">
    <text evidence="8">The sequence shown here is derived from an EMBL/GenBank/DDBJ whole genome shotgun (WGS) entry which is preliminary data.</text>
</comment>
<dbReference type="PROSITE" id="PS51162">
    <property type="entry name" value="THYROGLOBULIN_1_2"/>
    <property type="match status" value="2"/>
</dbReference>
<accession>A0AAV8WH98</accession>
<gene>
    <name evidence="8" type="ORF">NQ315_009789</name>
</gene>
<sequence>MKMIFLYLLFSAIVLCVSAEESILCTASFCDEIECDDLPPKCQIQNSTHNGIFLPSPQICNCCQYCLENLDAGDRCSTGNPSDPSHTSICGPGLSCQPEEEGSSDGFCKRMNTACHLLQDDYDTRRLDGTLGSLETRQTCEDDGTFSSYKCIPGQTCYCVSKTGTRIFGESDFTGLPSFKMQCGCSRAYTQAVEIMGKQLGPSEFFRCSSSGDYDVIQCIGEHCMCVDAEDGAPTYPDQSLVNITLISNETLKCFSGEEGVFYKKCEEEYVAVLNEVRMYKQQGYDMVFSYTFPKCDIDGTYQPVQENSTHKMCFDKEGTVLVAVDKVENATLADAMDCKCLRAVLLMTSPETPTCAENGNYSPIQCRRGTCRCVDSNGNQVCNGPNCEVPEIDRDSLQC</sequence>
<dbReference type="EMBL" id="JANEYG010000001">
    <property type="protein sequence ID" value="KAJ8925937.1"/>
    <property type="molecule type" value="Genomic_DNA"/>
</dbReference>
<keyword evidence="4" id="KW-1015">Disulfide bond</keyword>
<comment type="subcellular location">
    <subcellularLocation>
        <location evidence="1">Secreted</location>
    </subcellularLocation>
</comment>
<dbReference type="Proteomes" id="UP001159042">
    <property type="component" value="Unassembled WGS sequence"/>
</dbReference>
<protein>
    <recommendedName>
        <fullName evidence="7">Thyroglobulin type-1 domain-containing protein</fullName>
    </recommendedName>
</protein>
<dbReference type="GO" id="GO:0005604">
    <property type="term" value="C:basement membrane"/>
    <property type="evidence" value="ECO:0007669"/>
    <property type="project" value="TreeGrafter"/>
</dbReference>
<feature type="domain" description="Thyroglobulin type-1" evidence="7">
    <location>
        <begin position="112"/>
        <end position="183"/>
    </location>
</feature>
<dbReference type="SUPFAM" id="SSF57610">
    <property type="entry name" value="Thyroglobulin type-1 domain"/>
    <property type="match status" value="4"/>
</dbReference>
<evidence type="ECO:0000259" key="7">
    <source>
        <dbReference type="PROSITE" id="PS51162"/>
    </source>
</evidence>
<dbReference type="PANTHER" id="PTHR12352:SF24">
    <property type="entry name" value="THYROGLOBULIN TYPE-1 DOMAIN-CONTAINING PROTEIN"/>
    <property type="match status" value="1"/>
</dbReference>
<dbReference type="AlphaFoldDB" id="A0AAV8WH98"/>
<keyword evidence="3" id="KW-0677">Repeat</keyword>
<dbReference type="Pfam" id="PF00086">
    <property type="entry name" value="Thyroglobulin_1"/>
    <property type="match status" value="2"/>
</dbReference>
<proteinExistence type="predicted"/>